<reference evidence="1" key="1">
    <citation type="journal article" date="2023" name="Nat. Commun.">
        <title>Diploid and tetraploid genomes of Acorus and the evolution of monocots.</title>
        <authorList>
            <person name="Ma L."/>
            <person name="Liu K.W."/>
            <person name="Li Z."/>
            <person name="Hsiao Y.Y."/>
            <person name="Qi Y."/>
            <person name="Fu T."/>
            <person name="Tang G.D."/>
            <person name="Zhang D."/>
            <person name="Sun W.H."/>
            <person name="Liu D.K."/>
            <person name="Li Y."/>
            <person name="Chen G.Z."/>
            <person name="Liu X.D."/>
            <person name="Liao X.Y."/>
            <person name="Jiang Y.T."/>
            <person name="Yu X."/>
            <person name="Hao Y."/>
            <person name="Huang J."/>
            <person name="Zhao X.W."/>
            <person name="Ke S."/>
            <person name="Chen Y.Y."/>
            <person name="Wu W.L."/>
            <person name="Hsu J.L."/>
            <person name="Lin Y.F."/>
            <person name="Huang M.D."/>
            <person name="Li C.Y."/>
            <person name="Huang L."/>
            <person name="Wang Z.W."/>
            <person name="Zhao X."/>
            <person name="Zhong W.Y."/>
            <person name="Peng D.H."/>
            <person name="Ahmad S."/>
            <person name="Lan S."/>
            <person name="Zhang J.S."/>
            <person name="Tsai W.C."/>
            <person name="Van de Peer Y."/>
            <person name="Liu Z.J."/>
        </authorList>
    </citation>
    <scope>NUCLEOTIDE SEQUENCE</scope>
    <source>
        <strain evidence="1">SCP</strain>
    </source>
</reference>
<proteinExistence type="predicted"/>
<dbReference type="EMBL" id="JAUJYN010000057">
    <property type="protein sequence ID" value="KAK1257178.1"/>
    <property type="molecule type" value="Genomic_DNA"/>
</dbReference>
<evidence type="ECO:0000313" key="2">
    <source>
        <dbReference type="Proteomes" id="UP001179952"/>
    </source>
</evidence>
<dbReference type="Proteomes" id="UP001179952">
    <property type="component" value="Unassembled WGS sequence"/>
</dbReference>
<dbReference type="PANTHER" id="PTHR33240:SF8">
    <property type="entry name" value="OS03G0439900 PROTEIN"/>
    <property type="match status" value="1"/>
</dbReference>
<keyword evidence="2" id="KW-1185">Reference proteome</keyword>
<dbReference type="PANTHER" id="PTHR33240">
    <property type="entry name" value="OS08G0508500 PROTEIN"/>
    <property type="match status" value="1"/>
</dbReference>
<name>A0AAV8ZXB3_ACOGR</name>
<sequence length="97" mass="10685">MSPRLSNAASIIDMICGGLPAFEDSKSLKWVGKRNSSFDEVLQVDQAGEETIMTVFTIMDFPSPYNAVMGQTWLGTMKAIPSTYHQKLHFPTPCGIT</sequence>
<organism evidence="1 2">
    <name type="scientific">Acorus gramineus</name>
    <name type="common">Dwarf sweet flag</name>
    <dbReference type="NCBI Taxonomy" id="55184"/>
    <lineage>
        <taxon>Eukaryota</taxon>
        <taxon>Viridiplantae</taxon>
        <taxon>Streptophyta</taxon>
        <taxon>Embryophyta</taxon>
        <taxon>Tracheophyta</taxon>
        <taxon>Spermatophyta</taxon>
        <taxon>Magnoliopsida</taxon>
        <taxon>Liliopsida</taxon>
        <taxon>Acoraceae</taxon>
        <taxon>Acorus</taxon>
    </lineage>
</organism>
<dbReference type="AlphaFoldDB" id="A0AAV8ZXB3"/>
<accession>A0AAV8ZXB3</accession>
<reference evidence="1" key="2">
    <citation type="submission" date="2023-06" db="EMBL/GenBank/DDBJ databases">
        <authorList>
            <person name="Ma L."/>
            <person name="Liu K.-W."/>
            <person name="Li Z."/>
            <person name="Hsiao Y.-Y."/>
            <person name="Qi Y."/>
            <person name="Fu T."/>
            <person name="Tang G."/>
            <person name="Zhang D."/>
            <person name="Sun W.-H."/>
            <person name="Liu D.-K."/>
            <person name="Li Y."/>
            <person name="Chen G.-Z."/>
            <person name="Liu X.-D."/>
            <person name="Liao X.-Y."/>
            <person name="Jiang Y.-T."/>
            <person name="Yu X."/>
            <person name="Hao Y."/>
            <person name="Huang J."/>
            <person name="Zhao X.-W."/>
            <person name="Ke S."/>
            <person name="Chen Y.-Y."/>
            <person name="Wu W.-L."/>
            <person name="Hsu J.-L."/>
            <person name="Lin Y.-F."/>
            <person name="Huang M.-D."/>
            <person name="Li C.-Y."/>
            <person name="Huang L."/>
            <person name="Wang Z.-W."/>
            <person name="Zhao X."/>
            <person name="Zhong W.-Y."/>
            <person name="Peng D.-H."/>
            <person name="Ahmad S."/>
            <person name="Lan S."/>
            <person name="Zhang J.-S."/>
            <person name="Tsai W.-C."/>
            <person name="Van De Peer Y."/>
            <person name="Liu Z.-J."/>
        </authorList>
    </citation>
    <scope>NUCLEOTIDE SEQUENCE</scope>
    <source>
        <strain evidence="1">SCP</strain>
        <tissue evidence="1">Leaves</tissue>
    </source>
</reference>
<gene>
    <name evidence="1" type="ORF">QJS04_geneDACA014726</name>
</gene>
<comment type="caution">
    <text evidence="1">The sequence shown here is derived from an EMBL/GenBank/DDBJ whole genome shotgun (WGS) entry which is preliminary data.</text>
</comment>
<protein>
    <submittedName>
        <fullName evidence="1">Uncharacterized protein</fullName>
    </submittedName>
</protein>
<evidence type="ECO:0000313" key="1">
    <source>
        <dbReference type="EMBL" id="KAK1257178.1"/>
    </source>
</evidence>